<gene>
    <name evidence="2" type="ORF">CYLTODRAFT_460364</name>
</gene>
<dbReference type="AlphaFoldDB" id="A0A0D7ASN4"/>
<name>A0A0D7ASN4_9AGAR</name>
<feature type="compositionally biased region" description="Basic and acidic residues" evidence="1">
    <location>
        <begin position="10"/>
        <end position="27"/>
    </location>
</feature>
<protein>
    <submittedName>
        <fullName evidence="2">Uncharacterized protein</fullName>
    </submittedName>
</protein>
<feature type="region of interest" description="Disordered" evidence="1">
    <location>
        <begin position="39"/>
        <end position="69"/>
    </location>
</feature>
<dbReference type="Proteomes" id="UP000054007">
    <property type="component" value="Unassembled WGS sequence"/>
</dbReference>
<organism evidence="2 3">
    <name type="scientific">Cylindrobasidium torrendii FP15055 ss-10</name>
    <dbReference type="NCBI Taxonomy" id="1314674"/>
    <lineage>
        <taxon>Eukaryota</taxon>
        <taxon>Fungi</taxon>
        <taxon>Dikarya</taxon>
        <taxon>Basidiomycota</taxon>
        <taxon>Agaricomycotina</taxon>
        <taxon>Agaricomycetes</taxon>
        <taxon>Agaricomycetidae</taxon>
        <taxon>Agaricales</taxon>
        <taxon>Marasmiineae</taxon>
        <taxon>Physalacriaceae</taxon>
        <taxon>Cylindrobasidium</taxon>
    </lineage>
</organism>
<evidence type="ECO:0000313" key="2">
    <source>
        <dbReference type="EMBL" id="KIY60844.1"/>
    </source>
</evidence>
<proteinExistence type="predicted"/>
<feature type="region of interest" description="Disordered" evidence="1">
    <location>
        <begin position="1"/>
        <end position="27"/>
    </location>
</feature>
<evidence type="ECO:0000256" key="1">
    <source>
        <dbReference type="SAM" id="MobiDB-lite"/>
    </source>
</evidence>
<feature type="non-terminal residue" evidence="2">
    <location>
        <position position="689"/>
    </location>
</feature>
<sequence>MSDASSNASDDEHSDHESVNGVPERTDIDLIDMVMLLNEAREEIPSQENANDSEDSDDDSDDGRGTMWGKWATLNKPKVRAYLDLALSATTPDHQYHIKVNPHENQERLLEEAVVERDIDSVLVFSPVCPWRRSISVIMCPYFYPTLGKLDVQVNFAPMNEGDEPRLVDPGKDAAILVAECGDSGHHNIYIMLPAVREEEIQTIRSAVYRAMRKSVKQHVGFMGNTWPASLASETDRARGFVDGRATRSTRLIAADFSSQVLNAVLDTLRSDYPWGRSAYVFLQMRGIKDLTKHGSDRTATVTQIDSLLLDVRKSNAHIFLDVAVQIEHKNSAWSILPRSDNKAHMDIISALFRVNTRDLDSGTYNINPWCCLQQVGGADMTYKEPLTQYKISKAQVYSSDKFYAYNASIKHTQRSLHINGTEFLEMNNPERAPPPVSRVYNACLDAAREQIPCTLRVEIRVPFEEAARVFRRTAVAADLSDFVFVIPTAVAWARRMSLCDSIGLMVRYIASTPGVSRSELSCLTLTAVLSYVFNSIHSRPANYSWQRIMALAAFPTGSFNNHDQSKLAYTPRSAAEKVPLLVRGALLLLPVSYPSDRPNGANILCFRNASEGTGQASEEAICKYFGKTTMQGIKKLLNVPTYLDGVEMGLLVSKWRGPARPTKKRRLDPPNGIENATLTPVTVTRYEE</sequence>
<dbReference type="STRING" id="1314674.A0A0D7ASN4"/>
<accession>A0A0D7ASN4</accession>
<reference evidence="2 3" key="1">
    <citation type="journal article" date="2015" name="Fungal Genet. Biol.">
        <title>Evolution of novel wood decay mechanisms in Agaricales revealed by the genome sequences of Fistulina hepatica and Cylindrobasidium torrendii.</title>
        <authorList>
            <person name="Floudas D."/>
            <person name="Held B.W."/>
            <person name="Riley R."/>
            <person name="Nagy L.G."/>
            <person name="Koehler G."/>
            <person name="Ransdell A.S."/>
            <person name="Younus H."/>
            <person name="Chow J."/>
            <person name="Chiniquy J."/>
            <person name="Lipzen A."/>
            <person name="Tritt A."/>
            <person name="Sun H."/>
            <person name="Haridas S."/>
            <person name="LaButti K."/>
            <person name="Ohm R.A."/>
            <person name="Kues U."/>
            <person name="Blanchette R.A."/>
            <person name="Grigoriev I.V."/>
            <person name="Minto R.E."/>
            <person name="Hibbett D.S."/>
        </authorList>
    </citation>
    <scope>NUCLEOTIDE SEQUENCE [LARGE SCALE GENOMIC DNA]</scope>
    <source>
        <strain evidence="2 3">FP15055 ss-10</strain>
    </source>
</reference>
<dbReference type="OrthoDB" id="3261690at2759"/>
<feature type="compositionally biased region" description="Acidic residues" evidence="1">
    <location>
        <begin position="51"/>
        <end position="61"/>
    </location>
</feature>
<keyword evidence="3" id="KW-1185">Reference proteome</keyword>
<evidence type="ECO:0000313" key="3">
    <source>
        <dbReference type="Proteomes" id="UP000054007"/>
    </source>
</evidence>
<dbReference type="EMBL" id="KN881209">
    <property type="protein sequence ID" value="KIY60844.1"/>
    <property type="molecule type" value="Genomic_DNA"/>
</dbReference>